<name>A0A1Y2BSY5_9FUNG</name>
<dbReference type="PANTHER" id="PTHR21461">
    <property type="entry name" value="GLYCOSYLTRANSFERASE FAMILY 92 PROTEIN"/>
    <property type="match status" value="1"/>
</dbReference>
<dbReference type="EMBL" id="MCOG01000140">
    <property type="protein sequence ID" value="ORY37856.1"/>
    <property type="molecule type" value="Genomic_DNA"/>
</dbReference>
<reference evidence="5 6" key="1">
    <citation type="submission" date="2016-08" db="EMBL/GenBank/DDBJ databases">
        <title>A Parts List for Fungal Cellulosomes Revealed by Comparative Genomics.</title>
        <authorList>
            <consortium name="DOE Joint Genome Institute"/>
            <person name="Haitjema C.H."/>
            <person name="Gilmore S.P."/>
            <person name="Henske J.K."/>
            <person name="Solomon K.V."/>
            <person name="De Groot R."/>
            <person name="Kuo A."/>
            <person name="Mondo S.J."/>
            <person name="Salamov A.A."/>
            <person name="Labutti K."/>
            <person name="Zhao Z."/>
            <person name="Chiniquy J."/>
            <person name="Barry K."/>
            <person name="Brewer H.M."/>
            <person name="Purvine S.O."/>
            <person name="Wright A.T."/>
            <person name="Boxma B."/>
            <person name="Van Alen T."/>
            <person name="Hackstein J.H."/>
            <person name="Baker S.E."/>
            <person name="Grigoriev I.V."/>
            <person name="O'Malley M.A."/>
        </authorList>
    </citation>
    <scope>NUCLEOTIDE SEQUENCE [LARGE SCALE GENOMIC DNA]</scope>
    <source>
        <strain evidence="5 6">G1</strain>
    </source>
</reference>
<dbReference type="OrthoDB" id="46148at2759"/>
<evidence type="ECO:0000259" key="4">
    <source>
        <dbReference type="Pfam" id="PF04230"/>
    </source>
</evidence>
<dbReference type="Pfam" id="PF04230">
    <property type="entry name" value="PS_pyruv_trans"/>
    <property type="match status" value="1"/>
</dbReference>
<keyword evidence="6" id="KW-1185">Reference proteome</keyword>
<dbReference type="GO" id="GO:0016757">
    <property type="term" value="F:glycosyltransferase activity"/>
    <property type="evidence" value="ECO:0007669"/>
    <property type="project" value="TreeGrafter"/>
</dbReference>
<evidence type="ECO:0000256" key="2">
    <source>
        <dbReference type="ARBA" id="ARBA00022692"/>
    </source>
</evidence>
<keyword evidence="3" id="KW-1133">Transmembrane helix</keyword>
<evidence type="ECO:0000313" key="5">
    <source>
        <dbReference type="EMBL" id="ORY37856.1"/>
    </source>
</evidence>
<proteinExistence type="predicted"/>
<comment type="caution">
    <text evidence="5">The sequence shown here is derived from an EMBL/GenBank/DDBJ whole genome shotgun (WGS) entry which is preliminary data.</text>
</comment>
<comment type="subcellular location">
    <subcellularLocation>
        <location evidence="1">Membrane</location>
        <topology evidence="1">Single-pass membrane protein</topology>
    </subcellularLocation>
</comment>
<organism evidence="5 6">
    <name type="scientific">Neocallimastix californiae</name>
    <dbReference type="NCBI Taxonomy" id="1754190"/>
    <lineage>
        <taxon>Eukaryota</taxon>
        <taxon>Fungi</taxon>
        <taxon>Fungi incertae sedis</taxon>
        <taxon>Chytridiomycota</taxon>
        <taxon>Chytridiomycota incertae sedis</taxon>
        <taxon>Neocallimastigomycetes</taxon>
        <taxon>Neocallimastigales</taxon>
        <taxon>Neocallimastigaceae</taxon>
        <taxon>Neocallimastix</taxon>
    </lineage>
</organism>
<keyword evidence="2" id="KW-0812">Transmembrane</keyword>
<dbReference type="AlphaFoldDB" id="A0A1Y2BSY5"/>
<dbReference type="GO" id="GO:0016020">
    <property type="term" value="C:membrane"/>
    <property type="evidence" value="ECO:0007669"/>
    <property type="project" value="UniProtKB-SubCell"/>
</dbReference>
<protein>
    <submittedName>
        <fullName evidence="5">ExoV-domain-containing protein</fullName>
    </submittedName>
</protein>
<evidence type="ECO:0000313" key="6">
    <source>
        <dbReference type="Proteomes" id="UP000193920"/>
    </source>
</evidence>
<keyword evidence="3" id="KW-0472">Membrane</keyword>
<sequence>MENDYVNDWCRYHLNLGFDDIYIFDNNDEDYEPIESRIDKDILPKIHIIKVPGVHKDFQRVSYNKFINENYTKYDWYGFIDLDEFFVIKKFKTIKDFLSQKVFEKAEQIKFEWHLYGDNDEIKQNITIPIYERITKEVFPKYRGNHLSKPILRGKKKFRVTSHHYAKNLDRTNCYDVNIYGKYLNNTGKNVDKRYEDAYLAHYMTKTLDEFINQKFKRIEHNYDNATNLMSQEEPFKRFEYFFNINKPTSEKLGYIKKKLNVDFIELENNKYKMYEPSIIHWNGKPNAGDHFAVYLADKLKINKRSSIAIMGSILSLDLIKYAKYIWGCSATNGKIPIIKNLKHYYAVGGKKTLNILSKYGDVSKIVTCNPGLLASFLYKSQVQKKYKLCIISHWQDYDFLKDYNSTEVNVINMKTNDIESVLDKINECPLTISTSLHGIVFSHSYGIKSIKLNHERSNNKSIFKFEDYYTSINKEFRQVNSEEELKKIISSDEKLKELKESISIPSSLEIVKKQLEYLSVSPPVQNIFSNMKNIIGTFIKKEDSKIDSKKIKEWITHQLNSGFSDIFIFNTKESFKNIENTIDQKIMDKVHVFNILNENDDIQNEVVSYFKKYMNRYYKNVTFTDIDDKNINLKSTSEN</sequence>
<evidence type="ECO:0000256" key="3">
    <source>
        <dbReference type="ARBA" id="ARBA00022989"/>
    </source>
</evidence>
<feature type="domain" description="Polysaccharide pyruvyl transferase" evidence="4">
    <location>
        <begin position="356"/>
        <end position="455"/>
    </location>
</feature>
<dbReference type="Proteomes" id="UP000193920">
    <property type="component" value="Unassembled WGS sequence"/>
</dbReference>
<dbReference type="GO" id="GO:0005737">
    <property type="term" value="C:cytoplasm"/>
    <property type="evidence" value="ECO:0007669"/>
    <property type="project" value="TreeGrafter"/>
</dbReference>
<dbReference type="Pfam" id="PF13704">
    <property type="entry name" value="Glyco_tranf_2_4"/>
    <property type="match status" value="1"/>
</dbReference>
<gene>
    <name evidence="5" type="ORF">LY90DRAFT_704547</name>
</gene>
<accession>A0A1Y2BSY5</accession>
<dbReference type="PANTHER" id="PTHR21461:SF69">
    <property type="entry name" value="GLYCOSYLTRANSFERASE FAMILY 92 PROTEIN"/>
    <property type="match status" value="1"/>
</dbReference>
<evidence type="ECO:0000256" key="1">
    <source>
        <dbReference type="ARBA" id="ARBA00004167"/>
    </source>
</evidence>
<dbReference type="InterPro" id="IPR007345">
    <property type="entry name" value="Polysacch_pyruvyl_Trfase"/>
</dbReference>